<sequence length="860" mass="97062">MFRGAGHHNTSIPSISNLLGNFDDARIAWDMLAKRYSSPHGTREYQLSIEQYQIRQDPGQSINDFFARFQFIWDQLDLADPPWDTPNDAMKYATRRDQMHAALNELIREETRLQTLQAKSKLNVLATTSPLVPLQQSDFDQSSPNTRRSGQKSNKFCRYCKKHGHTIETCYHRNRSTATVTHGDTDQTPTATVALAHSGSPITLTIDQLEDIIAQALVRADNASSSSALSVLPGKFSLWLLDSAYYNHMTPYPSFISYTSSTRHAPTIHTANGSTMLVRSISTISTSKLSISDVIPRWGRNLESTVELGICLRFPVFVFLLLVPLLLPHLLLPYHFGILGSGMHHLPSWVFLMRSRDELLNIYRNFANMGEAVLTAAHAINRIPNPTISNQTPYERLFGSPPHYQHLRSFGSACFILFQLHEHNKLEPHSRLCCFLGYGETQKGYRCYDPIAHCLCISRHVVFWEHRLFTEVSQFRPSFSLSSLSDLFPEVSTPSPELFPLSPEVFTSILQTESSDHSFGSSSDKTPDSSSKSPVLAPSKDPTPTTTLRHSSRVTSLPSHLRDFHCYTALATLHEPHSYCEASSSPLWQAAMTEELDALSRNRTWDLVDLPLDKSVVGYKWVFKIKTRSDGSIERYKARLIAKGFTQEYGIDYEETFTPVAHLSSVCTLLAVAASRQWKLFLMDVKNAFLNRDLGEEVYMQPPPGLSHPPDKVSQFMSALRSTHYAAVLRILRYLKGTLFHGLHFSAQSLLILRAYSNADWAGDPTDRRSTTGVSTSSTTPIYCDNRSAIQIARNNVFHERTKHIEIDCHLVRYHLLQGSLQLIFVSSHNQLANIFTKSHPTGRFRDLVSKLQLVSHPPP</sequence>
<evidence type="ECO:0000259" key="3">
    <source>
        <dbReference type="Pfam" id="PF25597"/>
    </source>
</evidence>
<evidence type="ECO:0000256" key="1">
    <source>
        <dbReference type="SAM" id="MobiDB-lite"/>
    </source>
</evidence>
<dbReference type="PANTHER" id="PTHR11439:SF461">
    <property type="entry name" value="OS10G0432200 PROTEIN"/>
    <property type="match status" value="1"/>
</dbReference>
<feature type="domain" description="Reverse transcriptase Ty1/copia-type" evidence="2">
    <location>
        <begin position="602"/>
        <end position="721"/>
    </location>
</feature>
<feature type="compositionally biased region" description="Low complexity" evidence="1">
    <location>
        <begin position="517"/>
        <end position="534"/>
    </location>
</feature>
<reference evidence="4" key="1">
    <citation type="submission" date="2018-02" db="EMBL/GenBank/DDBJ databases">
        <authorList>
            <person name="Cohen D.B."/>
            <person name="Kent A.D."/>
        </authorList>
    </citation>
    <scope>NUCLEOTIDE SEQUENCE</scope>
</reference>
<organism evidence="4">
    <name type="scientific">Fagus sylvatica</name>
    <name type="common">Beechnut</name>
    <dbReference type="NCBI Taxonomy" id="28930"/>
    <lineage>
        <taxon>Eukaryota</taxon>
        <taxon>Viridiplantae</taxon>
        <taxon>Streptophyta</taxon>
        <taxon>Embryophyta</taxon>
        <taxon>Tracheophyta</taxon>
        <taxon>Spermatophyta</taxon>
        <taxon>Magnoliopsida</taxon>
        <taxon>eudicotyledons</taxon>
        <taxon>Gunneridae</taxon>
        <taxon>Pentapetalae</taxon>
        <taxon>rosids</taxon>
        <taxon>fabids</taxon>
        <taxon>Fagales</taxon>
        <taxon>Fagaceae</taxon>
        <taxon>Fagus</taxon>
    </lineage>
</organism>
<dbReference type="Pfam" id="PF07727">
    <property type="entry name" value="RVT_2"/>
    <property type="match status" value="1"/>
</dbReference>
<evidence type="ECO:0000313" key="4">
    <source>
        <dbReference type="EMBL" id="SPC78012.1"/>
    </source>
</evidence>
<dbReference type="SUPFAM" id="SSF53098">
    <property type="entry name" value="Ribonuclease H-like"/>
    <property type="match status" value="1"/>
</dbReference>
<feature type="region of interest" description="Disordered" evidence="1">
    <location>
        <begin position="514"/>
        <end position="554"/>
    </location>
</feature>
<evidence type="ECO:0000259" key="2">
    <source>
        <dbReference type="Pfam" id="PF07727"/>
    </source>
</evidence>
<dbReference type="InterPro" id="IPR013103">
    <property type="entry name" value="RVT_2"/>
</dbReference>
<feature type="compositionally biased region" description="Polar residues" evidence="1">
    <location>
        <begin position="542"/>
        <end position="554"/>
    </location>
</feature>
<proteinExistence type="predicted"/>
<dbReference type="AlphaFoldDB" id="A0A2N9ET52"/>
<name>A0A2N9ET52_FAGSY</name>
<accession>A0A2N9ET52</accession>
<dbReference type="EMBL" id="OIVN01000306">
    <property type="protein sequence ID" value="SPC78012.1"/>
    <property type="molecule type" value="Genomic_DNA"/>
</dbReference>
<feature type="domain" description="Retroviral polymerase SH3-like" evidence="3">
    <location>
        <begin position="412"/>
        <end position="473"/>
    </location>
</feature>
<dbReference type="InterPro" id="IPR012337">
    <property type="entry name" value="RNaseH-like_sf"/>
</dbReference>
<dbReference type="PANTHER" id="PTHR11439">
    <property type="entry name" value="GAG-POL-RELATED RETROTRANSPOSON"/>
    <property type="match status" value="1"/>
</dbReference>
<dbReference type="CDD" id="cd09272">
    <property type="entry name" value="RNase_HI_RT_Ty1"/>
    <property type="match status" value="1"/>
</dbReference>
<dbReference type="InterPro" id="IPR057670">
    <property type="entry name" value="SH3_retrovirus"/>
</dbReference>
<protein>
    <submittedName>
        <fullName evidence="4">Uncharacterized protein</fullName>
    </submittedName>
</protein>
<dbReference type="Pfam" id="PF25597">
    <property type="entry name" value="SH3_retrovirus"/>
    <property type="match status" value="1"/>
</dbReference>
<gene>
    <name evidence="4" type="ORF">FSB_LOCUS5894</name>
</gene>